<dbReference type="STRING" id="1797263.A2397_05630"/>
<keyword evidence="1" id="KW-0472">Membrane</keyword>
<dbReference type="Proteomes" id="UP000176424">
    <property type="component" value="Unassembled WGS sequence"/>
</dbReference>
<dbReference type="InterPro" id="IPR013783">
    <property type="entry name" value="Ig-like_fold"/>
</dbReference>
<organism evidence="2 3">
    <name type="scientific">Candidatus Amesbacteria bacterium RIFOXYB1_FULL_44_23</name>
    <dbReference type="NCBI Taxonomy" id="1797263"/>
    <lineage>
        <taxon>Bacteria</taxon>
        <taxon>Candidatus Amesiibacteriota</taxon>
    </lineage>
</organism>
<gene>
    <name evidence="2" type="ORF">A2397_05630</name>
</gene>
<sequence length="145" mass="15253">MKKEVFLAVLVGFILGLVITFGIWTANKNLKPKISSDSAIPAPTQAAPTSVPSQPSTLSLTVASPEDELFTNSSTLTVSGSTSPLATIIILTESDELTTMADDKGAFSTDVDLEGGYNRLTITAFDSNGNTASKQFVVTYSTTKI</sequence>
<evidence type="ECO:0000313" key="3">
    <source>
        <dbReference type="Proteomes" id="UP000176424"/>
    </source>
</evidence>
<dbReference type="AlphaFoldDB" id="A0A1F4ZPC3"/>
<keyword evidence="1" id="KW-0812">Transmembrane</keyword>
<proteinExistence type="predicted"/>
<evidence type="ECO:0000313" key="2">
    <source>
        <dbReference type="EMBL" id="OGD08191.1"/>
    </source>
</evidence>
<evidence type="ECO:0008006" key="4">
    <source>
        <dbReference type="Google" id="ProtNLM"/>
    </source>
</evidence>
<dbReference type="Pfam" id="PF09136">
    <property type="entry name" value="Glucodextran_B"/>
    <property type="match status" value="1"/>
</dbReference>
<reference evidence="2 3" key="1">
    <citation type="journal article" date="2016" name="Nat. Commun.">
        <title>Thousands of microbial genomes shed light on interconnected biogeochemical processes in an aquifer system.</title>
        <authorList>
            <person name="Anantharaman K."/>
            <person name="Brown C.T."/>
            <person name="Hug L.A."/>
            <person name="Sharon I."/>
            <person name="Castelle C.J."/>
            <person name="Probst A.J."/>
            <person name="Thomas B.C."/>
            <person name="Singh A."/>
            <person name="Wilkins M.J."/>
            <person name="Karaoz U."/>
            <person name="Brodie E.L."/>
            <person name="Williams K.H."/>
            <person name="Hubbard S.S."/>
            <person name="Banfield J.F."/>
        </authorList>
    </citation>
    <scope>NUCLEOTIDE SEQUENCE [LARGE SCALE GENOMIC DNA]</scope>
</reference>
<feature type="transmembrane region" description="Helical" evidence="1">
    <location>
        <begin position="6"/>
        <end position="26"/>
    </location>
</feature>
<comment type="caution">
    <text evidence="2">The sequence shown here is derived from an EMBL/GenBank/DDBJ whole genome shotgun (WGS) entry which is preliminary data.</text>
</comment>
<evidence type="ECO:0000256" key="1">
    <source>
        <dbReference type="SAM" id="Phobius"/>
    </source>
</evidence>
<protein>
    <recommendedName>
        <fullName evidence="4">Bacterial Ig-like domain-containing protein</fullName>
    </recommendedName>
</protein>
<dbReference type="EMBL" id="MEXR01000062">
    <property type="protein sequence ID" value="OGD08191.1"/>
    <property type="molecule type" value="Genomic_DNA"/>
</dbReference>
<accession>A0A1F4ZPC3</accession>
<name>A0A1F4ZPC3_9BACT</name>
<dbReference type="Gene3D" id="2.60.40.10">
    <property type="entry name" value="Immunoglobulins"/>
    <property type="match status" value="1"/>
</dbReference>
<keyword evidence="1" id="KW-1133">Transmembrane helix</keyword>